<comment type="caution">
    <text evidence="3">The sequence shown here is derived from an EMBL/GenBank/DDBJ whole genome shotgun (WGS) entry which is preliminary data.</text>
</comment>
<evidence type="ECO:0000313" key="4">
    <source>
        <dbReference type="Proteomes" id="UP000612585"/>
    </source>
</evidence>
<dbReference type="Gene3D" id="3.30.70.1060">
    <property type="entry name" value="Dimeric alpha+beta barrel"/>
    <property type="match status" value="1"/>
</dbReference>
<proteinExistence type="inferred from homology"/>
<dbReference type="RefSeq" id="WP_203995013.1">
    <property type="nucleotide sequence ID" value="NZ_BOPG01000024.1"/>
</dbReference>
<dbReference type="InterPro" id="IPR005545">
    <property type="entry name" value="YCII"/>
</dbReference>
<keyword evidence="4" id="KW-1185">Reference proteome</keyword>
<dbReference type="Proteomes" id="UP000612585">
    <property type="component" value="Unassembled WGS sequence"/>
</dbReference>
<dbReference type="Pfam" id="PF03795">
    <property type="entry name" value="YCII"/>
    <property type="match status" value="1"/>
</dbReference>
<name>A0A8J3Z4C4_9ACTN</name>
<reference evidence="3" key="1">
    <citation type="submission" date="2021-01" db="EMBL/GenBank/DDBJ databases">
        <title>Whole genome shotgun sequence of Virgisporangium aurantiacum NBRC 16421.</title>
        <authorList>
            <person name="Komaki H."/>
            <person name="Tamura T."/>
        </authorList>
    </citation>
    <scope>NUCLEOTIDE SEQUENCE</scope>
    <source>
        <strain evidence="3">NBRC 16421</strain>
    </source>
</reference>
<protein>
    <recommendedName>
        <fullName evidence="2">YCII-related domain-containing protein</fullName>
    </recommendedName>
</protein>
<comment type="similarity">
    <text evidence="1">Belongs to the YciI family.</text>
</comment>
<evidence type="ECO:0000256" key="1">
    <source>
        <dbReference type="ARBA" id="ARBA00007689"/>
    </source>
</evidence>
<organism evidence="3 4">
    <name type="scientific">Virgisporangium aurantiacum</name>
    <dbReference type="NCBI Taxonomy" id="175570"/>
    <lineage>
        <taxon>Bacteria</taxon>
        <taxon>Bacillati</taxon>
        <taxon>Actinomycetota</taxon>
        <taxon>Actinomycetes</taxon>
        <taxon>Micromonosporales</taxon>
        <taxon>Micromonosporaceae</taxon>
        <taxon>Virgisporangium</taxon>
    </lineage>
</organism>
<dbReference type="AlphaFoldDB" id="A0A8J3Z4C4"/>
<accession>A0A8J3Z4C4</accession>
<feature type="domain" description="YCII-related" evidence="2">
    <location>
        <begin position="18"/>
        <end position="91"/>
    </location>
</feature>
<dbReference type="EMBL" id="BOPG01000024">
    <property type="protein sequence ID" value="GIJ56537.1"/>
    <property type="molecule type" value="Genomic_DNA"/>
</dbReference>
<evidence type="ECO:0000313" key="3">
    <source>
        <dbReference type="EMBL" id="GIJ56537.1"/>
    </source>
</evidence>
<evidence type="ECO:0000259" key="2">
    <source>
        <dbReference type="Pfam" id="PF03795"/>
    </source>
</evidence>
<dbReference type="InterPro" id="IPR011008">
    <property type="entry name" value="Dimeric_a/b-barrel"/>
</dbReference>
<gene>
    <name evidence="3" type="ORF">Vau01_040530</name>
</gene>
<sequence length="123" mass="12806">MTTFDSVTLVFLVRPVDAPDVSDAEAERLQDAHLAHQSALAEQGLVLAAGPLTGQDDEGMRGICVLSVDADRARALYAEDPAVRAGRLAVRVATWLVPTGGAVFPGITLPASSAEARAGREPT</sequence>
<dbReference type="SUPFAM" id="SSF54909">
    <property type="entry name" value="Dimeric alpha+beta barrel"/>
    <property type="match status" value="1"/>
</dbReference>